<evidence type="ECO:0000313" key="2">
    <source>
        <dbReference type="EMBL" id="MPC47845.1"/>
    </source>
</evidence>
<comment type="caution">
    <text evidence="2">The sequence shown here is derived from an EMBL/GenBank/DDBJ whole genome shotgun (WGS) entry which is preliminary data.</text>
</comment>
<protein>
    <submittedName>
        <fullName evidence="2">Uncharacterized protein</fullName>
    </submittedName>
</protein>
<dbReference type="EMBL" id="VSRR010007954">
    <property type="protein sequence ID" value="MPC47845.1"/>
    <property type="molecule type" value="Genomic_DNA"/>
</dbReference>
<evidence type="ECO:0000256" key="1">
    <source>
        <dbReference type="SAM" id="MobiDB-lite"/>
    </source>
</evidence>
<accession>A0A5B7FR34</accession>
<dbReference type="Proteomes" id="UP000324222">
    <property type="component" value="Unassembled WGS sequence"/>
</dbReference>
<gene>
    <name evidence="2" type="ORF">E2C01_041604</name>
</gene>
<reference evidence="2 3" key="1">
    <citation type="submission" date="2019-05" db="EMBL/GenBank/DDBJ databases">
        <title>Another draft genome of Portunus trituberculatus and its Hox gene families provides insights of decapod evolution.</title>
        <authorList>
            <person name="Jeong J.-H."/>
            <person name="Song I."/>
            <person name="Kim S."/>
            <person name="Choi T."/>
            <person name="Kim D."/>
            <person name="Ryu S."/>
            <person name="Kim W."/>
        </authorList>
    </citation>
    <scope>NUCLEOTIDE SEQUENCE [LARGE SCALE GENOMIC DNA]</scope>
    <source>
        <tissue evidence="2">Muscle</tissue>
    </source>
</reference>
<name>A0A5B7FR34_PORTR</name>
<feature type="region of interest" description="Disordered" evidence="1">
    <location>
        <begin position="28"/>
        <end position="77"/>
    </location>
</feature>
<dbReference type="AlphaFoldDB" id="A0A5B7FR34"/>
<feature type="compositionally biased region" description="Low complexity" evidence="1">
    <location>
        <begin position="28"/>
        <end position="74"/>
    </location>
</feature>
<keyword evidence="3" id="KW-1185">Reference proteome</keyword>
<sequence length="103" mass="10540">MSFHNETVPHLTPIPIVTPQQMKVCSSTLPVSSLTSPASSSSAPPVSSSSPPLSSSSSSSPVSSSASPSTTSLLPPLPGTFRHSTLVHLLPCEGKRGPAVFFL</sequence>
<evidence type="ECO:0000313" key="3">
    <source>
        <dbReference type="Proteomes" id="UP000324222"/>
    </source>
</evidence>
<organism evidence="2 3">
    <name type="scientific">Portunus trituberculatus</name>
    <name type="common">Swimming crab</name>
    <name type="synonym">Neptunus trituberculatus</name>
    <dbReference type="NCBI Taxonomy" id="210409"/>
    <lineage>
        <taxon>Eukaryota</taxon>
        <taxon>Metazoa</taxon>
        <taxon>Ecdysozoa</taxon>
        <taxon>Arthropoda</taxon>
        <taxon>Crustacea</taxon>
        <taxon>Multicrustacea</taxon>
        <taxon>Malacostraca</taxon>
        <taxon>Eumalacostraca</taxon>
        <taxon>Eucarida</taxon>
        <taxon>Decapoda</taxon>
        <taxon>Pleocyemata</taxon>
        <taxon>Brachyura</taxon>
        <taxon>Eubrachyura</taxon>
        <taxon>Portunoidea</taxon>
        <taxon>Portunidae</taxon>
        <taxon>Portuninae</taxon>
        <taxon>Portunus</taxon>
    </lineage>
</organism>
<proteinExistence type="predicted"/>